<dbReference type="PROSITE" id="PS50022">
    <property type="entry name" value="FA58C_3"/>
    <property type="match status" value="3"/>
</dbReference>
<keyword evidence="8" id="KW-1185">Reference proteome</keyword>
<comment type="subcellular location">
    <subcellularLocation>
        <location evidence="1">Endomembrane system</location>
        <topology evidence="1">Peripheral membrane protein</topology>
    </subcellularLocation>
    <subcellularLocation>
        <location evidence="2">Secreted</location>
    </subcellularLocation>
</comment>
<dbReference type="PANTHER" id="PTHR46806:SF5">
    <property type="entry name" value="F5_8 TYPE C DOMAIN-CONTAINING PROTEIN"/>
    <property type="match status" value="1"/>
</dbReference>
<dbReference type="SUPFAM" id="SSF49785">
    <property type="entry name" value="Galactose-binding domain-like"/>
    <property type="match status" value="4"/>
</dbReference>
<dbReference type="PANTHER" id="PTHR46806">
    <property type="entry name" value="F5/8 TYPE C DOMAIN-CONTAINING PROTEIN"/>
    <property type="match status" value="1"/>
</dbReference>
<organism evidence="8 9">
    <name type="scientific">Saccoglossus kowalevskii</name>
    <name type="common">Acorn worm</name>
    <dbReference type="NCBI Taxonomy" id="10224"/>
    <lineage>
        <taxon>Eukaryota</taxon>
        <taxon>Metazoa</taxon>
        <taxon>Hemichordata</taxon>
        <taxon>Enteropneusta</taxon>
        <taxon>Harrimaniidae</taxon>
        <taxon>Saccoglossus</taxon>
    </lineage>
</organism>
<evidence type="ECO:0000256" key="6">
    <source>
        <dbReference type="ARBA" id="ARBA00023157"/>
    </source>
</evidence>
<evidence type="ECO:0000259" key="7">
    <source>
        <dbReference type="PROSITE" id="PS50022"/>
    </source>
</evidence>
<feature type="non-terminal residue" evidence="9">
    <location>
        <position position="1"/>
    </location>
</feature>
<keyword evidence="6" id="KW-1015">Disulfide bond</keyword>
<evidence type="ECO:0000256" key="1">
    <source>
        <dbReference type="ARBA" id="ARBA00004184"/>
    </source>
</evidence>
<feature type="domain" description="F5/8 type C" evidence="7">
    <location>
        <begin position="13"/>
        <end position="167"/>
    </location>
</feature>
<dbReference type="InterPro" id="IPR000421">
    <property type="entry name" value="FA58C"/>
</dbReference>
<keyword evidence="4" id="KW-0130">Cell adhesion</keyword>
<dbReference type="RefSeq" id="XP_006813180.1">
    <property type="nucleotide sequence ID" value="XM_006813117.1"/>
</dbReference>
<dbReference type="InterPro" id="IPR050633">
    <property type="entry name" value="Neuropilin_MCO_CoagFactor"/>
</dbReference>
<protein>
    <submittedName>
        <fullName evidence="9">Uncharacterized protein LOC100375016</fullName>
    </submittedName>
</protein>
<evidence type="ECO:0000256" key="4">
    <source>
        <dbReference type="ARBA" id="ARBA00022889"/>
    </source>
</evidence>
<evidence type="ECO:0000313" key="8">
    <source>
        <dbReference type="Proteomes" id="UP000694865"/>
    </source>
</evidence>
<evidence type="ECO:0000256" key="5">
    <source>
        <dbReference type="ARBA" id="ARBA00023136"/>
    </source>
</evidence>
<feature type="domain" description="F5/8 type C" evidence="7">
    <location>
        <begin position="579"/>
        <end position="732"/>
    </location>
</feature>
<feature type="domain" description="F5/8 type C" evidence="7">
    <location>
        <begin position="327"/>
        <end position="383"/>
    </location>
</feature>
<proteinExistence type="predicted"/>
<name>A0ABM0LZI9_SACKO</name>
<sequence>YFDSEAHALEEDCMDSLGVEHMSLDDKIMFIVASSAKDGFLPHQGALNFPGATWSPSDDDVEPFLEVFWNGLNTIKRIAVQGYTVVDGDNVMTDWRILTFKLQYSVARIDYVNYNDNDGQPVTFTGNVDKFVTQYINLDPNILASAVRFVPLTWTLAPALRVEIYGCPVGKSNSKISSFVEATQSDDLSDTTTALNAVDGQITTCAITKKEESPWLTLEFEPHEIQDMIIYPQYNDDCLQACDLATACRFKYTYSKIYLGQSETPVDDDICMSQITESMLDSPEALYVHCDQPRLATYMHLVIWDISSQISICEIDLLPLENKAWSCNDDLGMQNGDIEDSQLDASTNTDDIQKVRYGQGGWCGDIDSPSWIQVDFKAPTFVSQKVRITLLLRKFSLAAHSCKDWREDPNWYVGDNVYYRIDGSGETEYKLCCTSTMSLGVYDQNVTTLSSSSYNDEAHSPDMARNRGYCKELNGTNESLVQFLPNPLVTSVAYVSVKGDNNAFMTYSRYTDYAEWYMLRYQAGERIKHKKQFYNEKDEMREIYEQTEKSDFLKKDQFSTFWINYRVTDDIFYIETGRCGEPAILQYEDSNPLLNPSDPVYFGYRNFGSGVMDFILCLDQPGNECWKPNMNSTSDPDPWLKIELPAVTFVTHVETFGGIVDRVIKYKLGYSTDDEVYEYYKEMGQEKEIYANAYPMHIHKYELLSPIMARFVKIYPTEWENSICLAVELYGCLDGLIKPTCDDWLAGGFNNNWYWIGTMDNYTKDFCGIVYTLHHILTLTLKL</sequence>
<dbReference type="PROSITE" id="PS01286">
    <property type="entry name" value="FA58C_2"/>
    <property type="match status" value="1"/>
</dbReference>
<dbReference type="InterPro" id="IPR008979">
    <property type="entry name" value="Galactose-bd-like_sf"/>
</dbReference>
<evidence type="ECO:0000256" key="3">
    <source>
        <dbReference type="ARBA" id="ARBA00022525"/>
    </source>
</evidence>
<keyword evidence="5" id="KW-0472">Membrane</keyword>
<gene>
    <name evidence="9" type="primary">LOC100375016</name>
</gene>
<dbReference type="SMART" id="SM00231">
    <property type="entry name" value="FA58C"/>
    <property type="match status" value="2"/>
</dbReference>
<dbReference type="Pfam" id="PF00754">
    <property type="entry name" value="F5_F8_type_C"/>
    <property type="match status" value="2"/>
</dbReference>
<keyword evidence="3" id="KW-0964">Secreted</keyword>
<accession>A0ABM0LZI9</accession>
<dbReference type="GeneID" id="100375016"/>
<evidence type="ECO:0000256" key="2">
    <source>
        <dbReference type="ARBA" id="ARBA00004613"/>
    </source>
</evidence>
<dbReference type="Proteomes" id="UP000694865">
    <property type="component" value="Unplaced"/>
</dbReference>
<dbReference type="Gene3D" id="2.60.120.260">
    <property type="entry name" value="Galactose-binding domain-like"/>
    <property type="match status" value="4"/>
</dbReference>
<reference evidence="9" key="1">
    <citation type="submission" date="2025-08" db="UniProtKB">
        <authorList>
            <consortium name="RefSeq"/>
        </authorList>
    </citation>
    <scope>IDENTIFICATION</scope>
    <source>
        <tissue evidence="9">Testes</tissue>
    </source>
</reference>
<evidence type="ECO:0000313" key="9">
    <source>
        <dbReference type="RefSeq" id="XP_006813180.1"/>
    </source>
</evidence>